<comment type="caution">
    <text evidence="5">The sequence shown here is derived from an EMBL/GenBank/DDBJ whole genome shotgun (WGS) entry which is preliminary data.</text>
</comment>
<dbReference type="GO" id="GO:0043240">
    <property type="term" value="C:Fanconi anaemia nuclear complex"/>
    <property type="evidence" value="ECO:0007669"/>
    <property type="project" value="InterPro"/>
</dbReference>
<dbReference type="PANTHER" id="PTHR13206">
    <property type="entry name" value="UBIQUITIN LIGASE PROTEIN PHF9 FANCONI ANEMIA GROUP L PROTEIN"/>
    <property type="match status" value="1"/>
</dbReference>
<dbReference type="GO" id="GO:0036297">
    <property type="term" value="P:interstrand cross-link repair"/>
    <property type="evidence" value="ECO:0007669"/>
    <property type="project" value="InterPro"/>
</dbReference>
<dbReference type="SMART" id="SM01197">
    <property type="entry name" value="FANCL_C"/>
    <property type="match status" value="1"/>
</dbReference>
<feature type="domain" description="Fanconi anemia complex subunit FancL WD-repeat containing" evidence="1">
    <location>
        <begin position="8"/>
        <end position="103"/>
    </location>
</feature>
<evidence type="ECO:0000259" key="3">
    <source>
        <dbReference type="Pfam" id="PF18890"/>
    </source>
</evidence>
<dbReference type="Pfam" id="PF18890">
    <property type="entry name" value="FANCL_d2"/>
    <property type="match status" value="1"/>
</dbReference>
<dbReference type="Pfam" id="PF09765">
    <property type="entry name" value="FANCL_d1"/>
    <property type="match status" value="1"/>
</dbReference>
<sequence length="392" mass="43672">MMSSAQETTPAQVFPLMVPADASLGAYDGYLSLSAGALNSKLWMRLSSLPSRPGAPLSESCRLEMGEPLALLLEGYEGLVLARLKECTTVAAFFLELRTLLENILQTRPSCEVPPPSFYSGLVQELDEVGWDHLVWLQEDLAALRLRLSDRAGRDHELRVDLPAGYPATPPSVQADLPREVTLHWPPGSSLTSVVHQYSEAADSCCDLWECLEDFDRECSVMEPEQPSRSALFRRIAVGGHSSLVVTLDPDNPRSIPECRFMGSEAAVAPLREKLRSNRHLWDDERLTRVNLERVLDLRLPSQTEAALDDISANCCICYGYRLLAHPDQDPTLGETPDINCENPQCGRPFHRACLVEWLQSNNETRRSFDTLFGQCLYCTNPITVKALRAAF</sequence>
<dbReference type="CDD" id="cd23832">
    <property type="entry name" value="DRWD-C_FANCL"/>
    <property type="match status" value="1"/>
</dbReference>
<gene>
    <name evidence="5" type="ORF">WJX72_010444</name>
</gene>
<dbReference type="InterPro" id="IPR043898">
    <property type="entry name" value="FANCL_d2"/>
</dbReference>
<evidence type="ECO:0000259" key="1">
    <source>
        <dbReference type="Pfam" id="PF09765"/>
    </source>
</evidence>
<keyword evidence="6" id="KW-1185">Reference proteome</keyword>
<dbReference type="InterPro" id="IPR013083">
    <property type="entry name" value="Znf_RING/FYVE/PHD"/>
</dbReference>
<feature type="domain" description="FANCL C-terminal" evidence="2">
    <location>
        <begin position="313"/>
        <end position="386"/>
    </location>
</feature>
<feature type="domain" description="FANCL UBC-like" evidence="3">
    <location>
        <begin position="117"/>
        <end position="203"/>
    </location>
</feature>
<dbReference type="GO" id="GO:0006513">
    <property type="term" value="P:protein monoubiquitination"/>
    <property type="evidence" value="ECO:0007669"/>
    <property type="project" value="TreeGrafter"/>
</dbReference>
<proteinExistence type="predicted"/>
<dbReference type="InterPro" id="IPR043003">
    <property type="entry name" value="FANCL_d3_sf"/>
</dbReference>
<dbReference type="Gene3D" id="3.10.110.10">
    <property type="entry name" value="Ubiquitin Conjugating Enzyme"/>
    <property type="match status" value="1"/>
</dbReference>
<evidence type="ECO:0000259" key="4">
    <source>
        <dbReference type="Pfam" id="PF18891"/>
    </source>
</evidence>
<dbReference type="InterPro" id="IPR026848">
    <property type="entry name" value="Fancl"/>
</dbReference>
<accession>A0AAW1PFC6</accession>
<feature type="domain" description="FANCL UBC-like" evidence="4">
    <location>
        <begin position="208"/>
        <end position="302"/>
    </location>
</feature>
<dbReference type="CDD" id="cd16490">
    <property type="entry name" value="RING-CH-C4HC3_FANCL"/>
    <property type="match status" value="1"/>
</dbReference>
<dbReference type="Gene3D" id="3.30.40.10">
    <property type="entry name" value="Zinc/RING finger domain, C3HC4 (zinc finger)"/>
    <property type="match status" value="1"/>
</dbReference>
<evidence type="ECO:0000259" key="2">
    <source>
        <dbReference type="Pfam" id="PF11793"/>
    </source>
</evidence>
<dbReference type="Proteomes" id="UP001489004">
    <property type="component" value="Unassembled WGS sequence"/>
</dbReference>
<dbReference type="InterPro" id="IPR016135">
    <property type="entry name" value="UBQ-conjugating_enzyme/RWD"/>
</dbReference>
<dbReference type="Pfam" id="PF11793">
    <property type="entry name" value="FANCL_C"/>
    <property type="match status" value="1"/>
</dbReference>
<dbReference type="Pfam" id="PF18891">
    <property type="entry name" value="FANCL_d3"/>
    <property type="match status" value="1"/>
</dbReference>
<dbReference type="SUPFAM" id="SSF57850">
    <property type="entry name" value="RING/U-box"/>
    <property type="match status" value="1"/>
</dbReference>
<dbReference type="EMBL" id="JALJOR010000013">
    <property type="protein sequence ID" value="KAK9807004.1"/>
    <property type="molecule type" value="Genomic_DNA"/>
</dbReference>
<evidence type="ECO:0000313" key="6">
    <source>
        <dbReference type="Proteomes" id="UP001489004"/>
    </source>
</evidence>
<evidence type="ECO:0000313" key="5">
    <source>
        <dbReference type="EMBL" id="KAK9807004.1"/>
    </source>
</evidence>
<dbReference type="CDD" id="cd23831">
    <property type="entry name" value="DRWD-N_FANCL"/>
    <property type="match status" value="1"/>
</dbReference>
<dbReference type="InterPro" id="IPR044037">
    <property type="entry name" value="FANCL_d3"/>
</dbReference>
<dbReference type="GO" id="GO:0061630">
    <property type="term" value="F:ubiquitin protein ligase activity"/>
    <property type="evidence" value="ECO:0007669"/>
    <property type="project" value="TreeGrafter"/>
</dbReference>
<reference evidence="5 6" key="1">
    <citation type="journal article" date="2024" name="Nat. Commun.">
        <title>Phylogenomics reveals the evolutionary origins of lichenization in chlorophyte algae.</title>
        <authorList>
            <person name="Puginier C."/>
            <person name="Libourel C."/>
            <person name="Otte J."/>
            <person name="Skaloud P."/>
            <person name="Haon M."/>
            <person name="Grisel S."/>
            <person name="Petersen M."/>
            <person name="Berrin J.G."/>
            <person name="Delaux P.M."/>
            <person name="Dal Grande F."/>
            <person name="Keller J."/>
        </authorList>
    </citation>
    <scope>NUCLEOTIDE SEQUENCE [LARGE SCALE GENOMIC DNA]</scope>
    <source>
        <strain evidence="5 6">SAG 2043</strain>
    </source>
</reference>
<dbReference type="AlphaFoldDB" id="A0AAW1PFC6"/>
<dbReference type="PANTHER" id="PTHR13206:SF0">
    <property type="entry name" value="E3 UBIQUITIN-PROTEIN LIGASE FANCL"/>
    <property type="match status" value="1"/>
</dbReference>
<dbReference type="InterPro" id="IPR026850">
    <property type="entry name" value="FANCL_C"/>
</dbReference>
<name>A0AAW1PFC6_9CHLO</name>
<dbReference type="InterPro" id="IPR019162">
    <property type="entry name" value="FancL_WD-rpt_cont_dom"/>
</dbReference>
<dbReference type="Gene3D" id="3.10.110.20">
    <property type="entry name" value="RWD domain-like"/>
    <property type="match status" value="1"/>
</dbReference>
<dbReference type="CDD" id="cd23786">
    <property type="entry name" value="ELF_FANCL"/>
    <property type="match status" value="1"/>
</dbReference>
<protein>
    <submittedName>
        <fullName evidence="5">Uncharacterized protein</fullName>
    </submittedName>
</protein>
<organism evidence="5 6">
    <name type="scientific">[Myrmecia] bisecta</name>
    <dbReference type="NCBI Taxonomy" id="41462"/>
    <lineage>
        <taxon>Eukaryota</taxon>
        <taxon>Viridiplantae</taxon>
        <taxon>Chlorophyta</taxon>
        <taxon>core chlorophytes</taxon>
        <taxon>Trebouxiophyceae</taxon>
        <taxon>Trebouxiales</taxon>
        <taxon>Trebouxiaceae</taxon>
        <taxon>Myrmecia</taxon>
    </lineage>
</organism>